<dbReference type="AlphaFoldDB" id="A0A1M6N141"/>
<protein>
    <submittedName>
        <fullName evidence="1">Uncharacterized protein</fullName>
    </submittedName>
</protein>
<evidence type="ECO:0000313" key="1">
    <source>
        <dbReference type="EMBL" id="SHJ89404.1"/>
    </source>
</evidence>
<dbReference type="EMBL" id="FQZQ01000015">
    <property type="protein sequence ID" value="SHJ89404.1"/>
    <property type="molecule type" value="Genomic_DNA"/>
</dbReference>
<organism evidence="1 2">
    <name type="scientific">Shimia gijangensis</name>
    <dbReference type="NCBI Taxonomy" id="1470563"/>
    <lineage>
        <taxon>Bacteria</taxon>
        <taxon>Pseudomonadati</taxon>
        <taxon>Pseudomonadota</taxon>
        <taxon>Alphaproteobacteria</taxon>
        <taxon>Rhodobacterales</taxon>
        <taxon>Roseobacteraceae</taxon>
    </lineage>
</organism>
<evidence type="ECO:0000313" key="2">
    <source>
        <dbReference type="Proteomes" id="UP000183982"/>
    </source>
</evidence>
<name>A0A1M6N141_9RHOB</name>
<keyword evidence="2" id="KW-1185">Reference proteome</keyword>
<gene>
    <name evidence="1" type="ORF">SAMN05444000_1151</name>
</gene>
<reference evidence="2" key="1">
    <citation type="submission" date="2016-11" db="EMBL/GenBank/DDBJ databases">
        <authorList>
            <person name="Varghese N."/>
            <person name="Submissions S."/>
        </authorList>
    </citation>
    <scope>NUCLEOTIDE SEQUENCE [LARGE SCALE GENOMIC DNA]</scope>
    <source>
        <strain evidence="2">DSM 100564</strain>
    </source>
</reference>
<accession>A0A1M6N141</accession>
<dbReference type="Proteomes" id="UP000183982">
    <property type="component" value="Unassembled WGS sequence"/>
</dbReference>
<proteinExistence type="predicted"/>
<sequence>MSARSFATVTTLVPELTPTIDDRNAVSLSP</sequence>